<dbReference type="EMBL" id="AP022609">
    <property type="protein sequence ID" value="BBZ23908.1"/>
    <property type="molecule type" value="Genomic_DNA"/>
</dbReference>
<gene>
    <name evidence="1" type="ORF">MHIB_23260</name>
</gene>
<dbReference type="KEGG" id="mhib:MHIB_23260"/>
<dbReference type="OrthoDB" id="3687137at2"/>
<accession>A0A7I7X6F8</accession>
<evidence type="ECO:0000313" key="2">
    <source>
        <dbReference type="Proteomes" id="UP000467260"/>
    </source>
</evidence>
<organism evidence="1 2">
    <name type="scientific">Mycolicibacter hiberniae</name>
    <dbReference type="NCBI Taxonomy" id="29314"/>
    <lineage>
        <taxon>Bacteria</taxon>
        <taxon>Bacillati</taxon>
        <taxon>Actinomycetota</taxon>
        <taxon>Actinomycetes</taxon>
        <taxon>Mycobacteriales</taxon>
        <taxon>Mycobacteriaceae</taxon>
        <taxon>Mycolicibacter</taxon>
    </lineage>
</organism>
<evidence type="ECO:0000313" key="1">
    <source>
        <dbReference type="EMBL" id="BBZ23908.1"/>
    </source>
</evidence>
<keyword evidence="2" id="KW-1185">Reference proteome</keyword>
<proteinExistence type="predicted"/>
<dbReference type="AlphaFoldDB" id="A0A7I7X6F8"/>
<evidence type="ECO:0008006" key="3">
    <source>
        <dbReference type="Google" id="ProtNLM"/>
    </source>
</evidence>
<sequence>MPRLPRVFSVVAPVLRAEFPDCQVVSWVPNVKHRTFPLIQLRRSGGVRHRTEPTLLGTPIVELTVHSKDGLPEVEELYEDALEVLYDVVRRQIVTPAGYLHSIFERSGSTQVSSPFQDAWAVQGLVQFGVRPPRTRVLLGPAA</sequence>
<dbReference type="Proteomes" id="UP000467260">
    <property type="component" value="Chromosome"/>
</dbReference>
<reference evidence="1 2" key="1">
    <citation type="journal article" date="2019" name="Emerg. Microbes Infect.">
        <title>Comprehensive subspecies identification of 175 nontuberculous mycobacteria species based on 7547 genomic profiles.</title>
        <authorList>
            <person name="Matsumoto Y."/>
            <person name="Kinjo T."/>
            <person name="Motooka D."/>
            <person name="Nabeya D."/>
            <person name="Jung N."/>
            <person name="Uechi K."/>
            <person name="Horii T."/>
            <person name="Iida T."/>
            <person name="Fujita J."/>
            <person name="Nakamura S."/>
        </authorList>
    </citation>
    <scope>NUCLEOTIDE SEQUENCE [LARGE SCALE GENOMIC DNA]</scope>
    <source>
        <strain evidence="1 2">JCM 13571</strain>
    </source>
</reference>
<protein>
    <recommendedName>
        <fullName evidence="3">Tail terminator</fullName>
    </recommendedName>
</protein>
<name>A0A7I7X6F8_9MYCO</name>